<dbReference type="PANTHER" id="PTHR23402">
    <property type="entry name" value="PROTEASE FAMILY C15 PYROGLUTAMYL-PEPTIDASE I-RELATED"/>
    <property type="match status" value="1"/>
</dbReference>
<gene>
    <name evidence="5" type="ORF">KIN20_029542</name>
</gene>
<evidence type="ECO:0000256" key="4">
    <source>
        <dbReference type="ARBA" id="ARBA00022807"/>
    </source>
</evidence>
<dbReference type="SUPFAM" id="SSF53182">
    <property type="entry name" value="Pyrrolidone carboxyl peptidase (pyroglutamate aminopeptidase)"/>
    <property type="match status" value="1"/>
</dbReference>
<dbReference type="InterPro" id="IPR016125">
    <property type="entry name" value="Peptidase_C15-like"/>
</dbReference>
<comment type="caution">
    <text evidence="5">The sequence shown here is derived from an EMBL/GenBank/DDBJ whole genome shotgun (WGS) entry which is preliminary data.</text>
</comment>
<organism evidence="5 6">
    <name type="scientific">Parelaphostrongylus tenuis</name>
    <name type="common">Meningeal worm</name>
    <dbReference type="NCBI Taxonomy" id="148309"/>
    <lineage>
        <taxon>Eukaryota</taxon>
        <taxon>Metazoa</taxon>
        <taxon>Ecdysozoa</taxon>
        <taxon>Nematoda</taxon>
        <taxon>Chromadorea</taxon>
        <taxon>Rhabditida</taxon>
        <taxon>Rhabditina</taxon>
        <taxon>Rhabditomorpha</taxon>
        <taxon>Strongyloidea</taxon>
        <taxon>Metastrongylidae</taxon>
        <taxon>Parelaphostrongylus</taxon>
    </lineage>
</organism>
<dbReference type="AlphaFoldDB" id="A0AAD5R2I7"/>
<keyword evidence="3" id="KW-0378">Hydrolase</keyword>
<dbReference type="GO" id="GO:0008234">
    <property type="term" value="F:cysteine-type peptidase activity"/>
    <property type="evidence" value="ECO:0007669"/>
    <property type="project" value="UniProtKB-KW"/>
</dbReference>
<evidence type="ECO:0000256" key="1">
    <source>
        <dbReference type="ARBA" id="ARBA00006641"/>
    </source>
</evidence>
<keyword evidence="4" id="KW-0788">Thiol protease</keyword>
<keyword evidence="6" id="KW-1185">Reference proteome</keyword>
<dbReference type="EMBL" id="JAHQIW010006181">
    <property type="protein sequence ID" value="KAJ1368415.1"/>
    <property type="molecule type" value="Genomic_DNA"/>
</dbReference>
<dbReference type="Proteomes" id="UP001196413">
    <property type="component" value="Unassembled WGS sequence"/>
</dbReference>
<dbReference type="InterPro" id="IPR036440">
    <property type="entry name" value="Peptidase_C15-like_sf"/>
</dbReference>
<proteinExistence type="inferred from homology"/>
<sequence>MGNIITSNLNNGHLDEDTVDMTSTAVFQQIMCAQRIQNQFLNTSIDCLELALRVTEELGYENLLITASDDPGRYLCAYSFYLSLSHDASRSLFIHVPPFDSTCTLEMVTTVVQKAITIILKNLATH</sequence>
<name>A0AAD5R2I7_PARTN</name>
<keyword evidence="2" id="KW-0645">Protease</keyword>
<comment type="similarity">
    <text evidence="1">Belongs to the peptidase C15 family.</text>
</comment>
<evidence type="ECO:0000313" key="5">
    <source>
        <dbReference type="EMBL" id="KAJ1368415.1"/>
    </source>
</evidence>
<reference evidence="5" key="1">
    <citation type="submission" date="2021-06" db="EMBL/GenBank/DDBJ databases">
        <title>Parelaphostrongylus tenuis whole genome reference sequence.</title>
        <authorList>
            <person name="Garwood T.J."/>
            <person name="Larsen P.A."/>
            <person name="Fountain-Jones N.M."/>
            <person name="Garbe J.R."/>
            <person name="Macchietto M.G."/>
            <person name="Kania S.A."/>
            <person name="Gerhold R.W."/>
            <person name="Richards J.E."/>
            <person name="Wolf T.M."/>
        </authorList>
    </citation>
    <scope>NUCLEOTIDE SEQUENCE</scope>
    <source>
        <strain evidence="5">MNPRO001-30</strain>
        <tissue evidence="5">Meninges</tissue>
    </source>
</reference>
<accession>A0AAD5R2I7</accession>
<evidence type="ECO:0000256" key="3">
    <source>
        <dbReference type="ARBA" id="ARBA00022801"/>
    </source>
</evidence>
<evidence type="ECO:0000313" key="6">
    <source>
        <dbReference type="Proteomes" id="UP001196413"/>
    </source>
</evidence>
<evidence type="ECO:0000256" key="2">
    <source>
        <dbReference type="ARBA" id="ARBA00022670"/>
    </source>
</evidence>
<protein>
    <submittedName>
        <fullName evidence="5">Uncharacterized protein</fullName>
    </submittedName>
</protein>
<dbReference type="Gene3D" id="3.40.630.20">
    <property type="entry name" value="Peptidase C15, pyroglutamyl peptidase I-like"/>
    <property type="match status" value="1"/>
</dbReference>
<dbReference type="PANTHER" id="PTHR23402:SF1">
    <property type="entry name" value="PYROGLUTAMYL-PEPTIDASE I"/>
    <property type="match status" value="1"/>
</dbReference>
<dbReference type="GO" id="GO:0006508">
    <property type="term" value="P:proteolysis"/>
    <property type="evidence" value="ECO:0007669"/>
    <property type="project" value="UniProtKB-KW"/>
</dbReference>